<sequence>MVLSTAMRPDVYRDARGRFVKAAKPAVEADTTGEQPLKACAKKGDQFLKSKSCQIKSLIETNKRNNLLAMYVDIPSL</sequence>
<organism evidence="1 2">
    <name type="scientific">Romanomermis culicivorax</name>
    <name type="common">Nematode worm</name>
    <dbReference type="NCBI Taxonomy" id="13658"/>
    <lineage>
        <taxon>Eukaryota</taxon>
        <taxon>Metazoa</taxon>
        <taxon>Ecdysozoa</taxon>
        <taxon>Nematoda</taxon>
        <taxon>Enoplea</taxon>
        <taxon>Dorylaimia</taxon>
        <taxon>Mermithida</taxon>
        <taxon>Mermithoidea</taxon>
        <taxon>Mermithidae</taxon>
        <taxon>Romanomermis</taxon>
    </lineage>
</organism>
<protein>
    <submittedName>
        <fullName evidence="2">Uncharacterized protein</fullName>
    </submittedName>
</protein>
<accession>A0A915JMD3</accession>
<dbReference type="Proteomes" id="UP000887565">
    <property type="component" value="Unplaced"/>
</dbReference>
<evidence type="ECO:0000313" key="1">
    <source>
        <dbReference type="Proteomes" id="UP000887565"/>
    </source>
</evidence>
<proteinExistence type="predicted"/>
<dbReference type="WBParaSite" id="nRc.2.0.1.t27268-RA">
    <property type="protein sequence ID" value="nRc.2.0.1.t27268-RA"/>
    <property type="gene ID" value="nRc.2.0.1.g27268"/>
</dbReference>
<evidence type="ECO:0000313" key="2">
    <source>
        <dbReference type="WBParaSite" id="nRc.2.0.1.t27268-RA"/>
    </source>
</evidence>
<reference evidence="2" key="1">
    <citation type="submission" date="2022-11" db="UniProtKB">
        <authorList>
            <consortium name="WormBaseParasite"/>
        </authorList>
    </citation>
    <scope>IDENTIFICATION</scope>
</reference>
<name>A0A915JMD3_ROMCU</name>
<dbReference type="AlphaFoldDB" id="A0A915JMD3"/>
<keyword evidence="1" id="KW-1185">Reference proteome</keyword>